<proteinExistence type="predicted"/>
<dbReference type="AlphaFoldDB" id="A0A8H7C4F6"/>
<organism evidence="1 2">
    <name type="scientific">Agaricus bisporus var. burnettii</name>
    <dbReference type="NCBI Taxonomy" id="192524"/>
    <lineage>
        <taxon>Eukaryota</taxon>
        <taxon>Fungi</taxon>
        <taxon>Dikarya</taxon>
        <taxon>Basidiomycota</taxon>
        <taxon>Agaricomycotina</taxon>
        <taxon>Agaricomycetes</taxon>
        <taxon>Agaricomycetidae</taxon>
        <taxon>Agaricales</taxon>
        <taxon>Agaricineae</taxon>
        <taxon>Agaricaceae</taxon>
        <taxon>Agaricus</taxon>
    </lineage>
</organism>
<dbReference type="EMBL" id="JABXXO010000013">
    <property type="protein sequence ID" value="KAF7761796.1"/>
    <property type="molecule type" value="Genomic_DNA"/>
</dbReference>
<sequence>MSQSSTQTTGCQCIDDIVQNLIKAVDKARTDKDSTQTPHEAFSQEVKNLLAVPQLVLLDEGATPPSLTTVQNVSDAYSEVVETLRLINFSARQLNSLHAPSIFQELQRDVINDMSTKTQSFSQLFESYCQLTIEFLWLEMMMSRANGIPSTTVM</sequence>
<evidence type="ECO:0000313" key="1">
    <source>
        <dbReference type="EMBL" id="KAF7761796.1"/>
    </source>
</evidence>
<protein>
    <submittedName>
        <fullName evidence="1">Uncharacterized protein</fullName>
    </submittedName>
</protein>
<reference evidence="1 2" key="1">
    <citation type="journal article" name="Sci. Rep.">
        <title>Telomere-to-telomere assembled and centromere annotated genomes of the two main subspecies of the button mushroom Agaricus bisporus reveal especially polymorphic chromosome ends.</title>
        <authorList>
            <person name="Sonnenberg A.S.M."/>
            <person name="Sedaghat-Telgerd N."/>
            <person name="Lavrijssen B."/>
            <person name="Ohm R.A."/>
            <person name="Hendrickx P.M."/>
            <person name="Scholtmeijer K."/>
            <person name="Baars J.J.P."/>
            <person name="van Peer A."/>
        </authorList>
    </citation>
    <scope>NUCLEOTIDE SEQUENCE [LARGE SCALE GENOMIC DNA]</scope>
    <source>
        <strain evidence="1 2">H119_p4</strain>
    </source>
</reference>
<accession>A0A8H7C4F6</accession>
<evidence type="ECO:0000313" key="2">
    <source>
        <dbReference type="Proteomes" id="UP000629468"/>
    </source>
</evidence>
<dbReference type="Proteomes" id="UP000629468">
    <property type="component" value="Unassembled WGS sequence"/>
</dbReference>
<gene>
    <name evidence="1" type="ORF">Agabi119p4_9788</name>
</gene>
<comment type="caution">
    <text evidence="1">The sequence shown here is derived from an EMBL/GenBank/DDBJ whole genome shotgun (WGS) entry which is preliminary data.</text>
</comment>
<name>A0A8H7C4F6_AGABI</name>